<keyword evidence="4 5" id="KW-0238">DNA-binding</keyword>
<dbReference type="GeneID" id="107222252"/>
<dbReference type="SUPFAM" id="SSF57716">
    <property type="entry name" value="Glucocorticoid receptor-like (DNA-binding domain)"/>
    <property type="match status" value="1"/>
</dbReference>
<dbReference type="InterPro" id="IPR006612">
    <property type="entry name" value="THAP_Znf"/>
</dbReference>
<dbReference type="OrthoDB" id="7574697at2759"/>
<evidence type="ECO:0000313" key="8">
    <source>
        <dbReference type="Proteomes" id="UP000829291"/>
    </source>
</evidence>
<keyword evidence="8" id="KW-1185">Reference proteome</keyword>
<evidence type="ECO:0000256" key="5">
    <source>
        <dbReference type="PROSITE-ProRule" id="PRU00309"/>
    </source>
</evidence>
<reference evidence="9" key="1">
    <citation type="submission" date="2025-08" db="UniProtKB">
        <authorList>
            <consortium name="RefSeq"/>
        </authorList>
    </citation>
    <scope>IDENTIFICATION</scope>
    <source>
        <tissue evidence="9">Thorax and Abdomen</tissue>
    </source>
</reference>
<dbReference type="RefSeq" id="XP_015517009.2">
    <property type="nucleotide sequence ID" value="XM_015661523.2"/>
</dbReference>
<keyword evidence="3" id="KW-0862">Zinc</keyword>
<proteinExistence type="predicted"/>
<evidence type="ECO:0000256" key="2">
    <source>
        <dbReference type="ARBA" id="ARBA00022771"/>
    </source>
</evidence>
<dbReference type="Proteomes" id="UP000829291">
    <property type="component" value="Chromosome 3"/>
</dbReference>
<evidence type="ECO:0000256" key="3">
    <source>
        <dbReference type="ARBA" id="ARBA00022833"/>
    </source>
</evidence>
<gene>
    <name evidence="9" type="primary">LOC107222252</name>
</gene>
<dbReference type="AlphaFoldDB" id="A0A6J0BR42"/>
<keyword evidence="2 5" id="KW-0863">Zinc-finger</keyword>
<evidence type="ECO:0000256" key="1">
    <source>
        <dbReference type="ARBA" id="ARBA00022723"/>
    </source>
</evidence>
<evidence type="ECO:0000256" key="4">
    <source>
        <dbReference type="ARBA" id="ARBA00023125"/>
    </source>
</evidence>
<keyword evidence="6" id="KW-0175">Coiled coil</keyword>
<dbReference type="GO" id="GO:0006357">
    <property type="term" value="P:regulation of transcription by RNA polymerase II"/>
    <property type="evidence" value="ECO:0007669"/>
    <property type="project" value="TreeGrafter"/>
</dbReference>
<dbReference type="PANTHER" id="PTHR46600:SF7">
    <property type="entry name" value="SI:DKEY-228B2.6-RELATED"/>
    <property type="match status" value="1"/>
</dbReference>
<protein>
    <submittedName>
        <fullName evidence="9">Uncharacterized protein LOC107222252</fullName>
    </submittedName>
</protein>
<dbReference type="KEGG" id="nlo:107222252"/>
<name>A0A6J0BR42_NEOLC</name>
<accession>A0A6J0BR42</accession>
<keyword evidence="1" id="KW-0479">Metal-binding</keyword>
<dbReference type="GO" id="GO:0008270">
    <property type="term" value="F:zinc ion binding"/>
    <property type="evidence" value="ECO:0007669"/>
    <property type="project" value="UniProtKB-KW"/>
</dbReference>
<feature type="coiled-coil region" evidence="6">
    <location>
        <begin position="211"/>
        <end position="259"/>
    </location>
</feature>
<dbReference type="SMART" id="SM00692">
    <property type="entry name" value="DM3"/>
    <property type="match status" value="1"/>
</dbReference>
<dbReference type="GO" id="GO:0003700">
    <property type="term" value="F:DNA-binding transcription factor activity"/>
    <property type="evidence" value="ECO:0007669"/>
    <property type="project" value="TreeGrafter"/>
</dbReference>
<feature type="domain" description="THAP-type" evidence="7">
    <location>
        <begin position="1"/>
        <end position="80"/>
    </location>
</feature>
<dbReference type="PROSITE" id="PS50950">
    <property type="entry name" value="ZF_THAP"/>
    <property type="match status" value="1"/>
</dbReference>
<dbReference type="PANTHER" id="PTHR46600">
    <property type="entry name" value="THAP DOMAIN-CONTAINING"/>
    <property type="match status" value="1"/>
</dbReference>
<dbReference type="GO" id="GO:0000978">
    <property type="term" value="F:RNA polymerase II cis-regulatory region sequence-specific DNA binding"/>
    <property type="evidence" value="ECO:0007669"/>
    <property type="project" value="TreeGrafter"/>
</dbReference>
<dbReference type="GO" id="GO:0005634">
    <property type="term" value="C:nucleus"/>
    <property type="evidence" value="ECO:0007669"/>
    <property type="project" value="TreeGrafter"/>
</dbReference>
<dbReference type="InterPro" id="IPR038441">
    <property type="entry name" value="THAP_Znf_sf"/>
</dbReference>
<organism evidence="9">
    <name type="scientific">Neodiprion lecontei</name>
    <name type="common">Redheaded pine sawfly</name>
    <dbReference type="NCBI Taxonomy" id="441921"/>
    <lineage>
        <taxon>Eukaryota</taxon>
        <taxon>Metazoa</taxon>
        <taxon>Ecdysozoa</taxon>
        <taxon>Arthropoda</taxon>
        <taxon>Hexapoda</taxon>
        <taxon>Insecta</taxon>
        <taxon>Pterygota</taxon>
        <taxon>Neoptera</taxon>
        <taxon>Endopterygota</taxon>
        <taxon>Hymenoptera</taxon>
        <taxon>Tenthredinoidea</taxon>
        <taxon>Diprionidae</taxon>
        <taxon>Diprioninae</taxon>
        <taxon>Neodiprion</taxon>
    </lineage>
</organism>
<sequence length="274" mass="31450">MVYTCFVCKRRGDRGPRRSFHKFPSNKVQRQQWLDNIGKSDMVVGSRTTICSLHFENSCFRYGLVRGKRLLKECSLPTLYLSTNKDFWIEEKIEDDSMTSVKSNTCATLAKTIASSLSDENEDFWINEEIEDDSMISRSVEPDAYATSAKIIVPSLSDKTSISRLAIKRSGKTIEGGIPILNKFLNSMTRERSIQSHLSNTTDANILQDLLNQRNAEILSLHRQVKRMQRKTLSLKADNNNLRRKMKRLENEIKPLRKSVIITQQVSKNKNAMQ</sequence>
<dbReference type="Gene3D" id="6.20.210.20">
    <property type="entry name" value="THAP domain"/>
    <property type="match status" value="1"/>
</dbReference>
<dbReference type="InterPro" id="IPR026516">
    <property type="entry name" value="THAP1/10"/>
</dbReference>
<evidence type="ECO:0000313" key="9">
    <source>
        <dbReference type="RefSeq" id="XP_015517009.2"/>
    </source>
</evidence>
<evidence type="ECO:0000256" key="6">
    <source>
        <dbReference type="SAM" id="Coils"/>
    </source>
</evidence>
<dbReference type="InParanoid" id="A0A6J0BR42"/>
<evidence type="ECO:0000259" key="7">
    <source>
        <dbReference type="PROSITE" id="PS50950"/>
    </source>
</evidence>
<dbReference type="SMART" id="SM00980">
    <property type="entry name" value="THAP"/>
    <property type="match status" value="1"/>
</dbReference>
<dbReference type="Pfam" id="PF05485">
    <property type="entry name" value="THAP"/>
    <property type="match status" value="1"/>
</dbReference>